<dbReference type="InterPro" id="IPR044563">
    <property type="entry name" value="Sgt1-like"/>
</dbReference>
<dbReference type="PROSITE" id="PS51048">
    <property type="entry name" value="SGS"/>
    <property type="match status" value="1"/>
</dbReference>
<feature type="domain" description="SGS" evidence="3">
    <location>
        <begin position="303"/>
        <end position="403"/>
    </location>
</feature>
<feature type="compositionally biased region" description="Basic and acidic residues" evidence="2">
    <location>
        <begin position="130"/>
        <end position="141"/>
    </location>
</feature>
<dbReference type="InterPro" id="IPR011990">
    <property type="entry name" value="TPR-like_helical_dom_sf"/>
</dbReference>
<dbReference type="Proteomes" id="UP000250140">
    <property type="component" value="Unassembled WGS sequence"/>
</dbReference>
<evidence type="ECO:0000313" key="6">
    <source>
        <dbReference type="Proteomes" id="UP000250140"/>
    </source>
</evidence>
<evidence type="ECO:0000256" key="1">
    <source>
        <dbReference type="ARBA" id="ARBA00008509"/>
    </source>
</evidence>
<proteinExistence type="inferred from homology"/>
<dbReference type="Pfam" id="PF05002">
    <property type="entry name" value="SGS"/>
    <property type="match status" value="1"/>
</dbReference>
<dbReference type="InterPro" id="IPR008978">
    <property type="entry name" value="HSP20-like_chaperone"/>
</dbReference>
<dbReference type="SUPFAM" id="SSF49764">
    <property type="entry name" value="HSP20-like chaperones"/>
    <property type="match status" value="1"/>
</dbReference>
<feature type="compositionally biased region" description="Acidic residues" evidence="2">
    <location>
        <begin position="332"/>
        <end position="345"/>
    </location>
</feature>
<evidence type="ECO:0000259" key="4">
    <source>
        <dbReference type="PROSITE" id="PS51203"/>
    </source>
</evidence>
<dbReference type="OrthoDB" id="1898560at2759"/>
<dbReference type="CDD" id="cd06466">
    <property type="entry name" value="p23_CS_SGT1_like"/>
    <property type="match status" value="1"/>
</dbReference>
<feature type="compositionally biased region" description="Polar residues" evidence="2">
    <location>
        <begin position="147"/>
        <end position="161"/>
    </location>
</feature>
<organism evidence="5 6">
    <name type="scientific">Glonium stellatum</name>
    <dbReference type="NCBI Taxonomy" id="574774"/>
    <lineage>
        <taxon>Eukaryota</taxon>
        <taxon>Fungi</taxon>
        <taxon>Dikarya</taxon>
        <taxon>Ascomycota</taxon>
        <taxon>Pezizomycotina</taxon>
        <taxon>Dothideomycetes</taxon>
        <taxon>Pleosporomycetidae</taxon>
        <taxon>Gloniales</taxon>
        <taxon>Gloniaceae</taxon>
        <taxon>Glonium</taxon>
    </lineage>
</organism>
<dbReference type="PROSITE" id="PS51203">
    <property type="entry name" value="CS"/>
    <property type="match status" value="1"/>
</dbReference>
<dbReference type="SUPFAM" id="SSF48452">
    <property type="entry name" value="TPR-like"/>
    <property type="match status" value="1"/>
</dbReference>
<dbReference type="Gene3D" id="2.60.40.790">
    <property type="match status" value="1"/>
</dbReference>
<feature type="region of interest" description="Disordered" evidence="2">
    <location>
        <begin position="369"/>
        <end position="403"/>
    </location>
</feature>
<sequence length="403" mass="44272">MDQAARGAAALKASNFEEAIKLYTSAIASNPNAVDYYIKRSTAHQRSSPPDYQAALSDAEIAVVLAFKRAKRELIKDSQLRRAIALFFLERYADAQYIFGVVKRLDDKEKTLTIWNKKVADKMVALSEDDERRKTSVKEIPDVEIPSSGTLKSTTNPNQGPSSASNAATSTPKPVVPTPANKIKHDWYQNSENVYFTLLAKGVPKDKATIEIAKHSLSISFPIEETSTYEYSLDPLFAPVIPEKSTSTITASKIEITLKKATPSVKWHSLEGTKDASAASSSEEKPQVPNFILNPKAQDNPPSYPTSSKTGPKDWDKVANELTAKKPKKDGDNEDDDLDAGDGGDETTRFFKQLYQGADPDQRRAMMKSFSESGGTVLSTDWSNVGSKKIVPEPPEGMEAKPY</sequence>
<feature type="region of interest" description="Disordered" evidence="2">
    <location>
        <begin position="128"/>
        <end position="181"/>
    </location>
</feature>
<dbReference type="PANTHER" id="PTHR45862">
    <property type="entry name" value="PROTEIN SGT1 HOMOLOG"/>
    <property type="match status" value="1"/>
</dbReference>
<feature type="compositionally biased region" description="Polar residues" evidence="2">
    <location>
        <begin position="370"/>
        <end position="386"/>
    </location>
</feature>
<accession>A0A8E2JQ34</accession>
<dbReference type="InterPro" id="IPR007052">
    <property type="entry name" value="CS_dom"/>
</dbReference>
<evidence type="ECO:0000256" key="2">
    <source>
        <dbReference type="SAM" id="MobiDB-lite"/>
    </source>
</evidence>
<feature type="domain" description="CS" evidence="4">
    <location>
        <begin position="180"/>
        <end position="271"/>
    </location>
</feature>
<evidence type="ECO:0000259" key="3">
    <source>
        <dbReference type="PROSITE" id="PS51048"/>
    </source>
</evidence>
<dbReference type="InterPro" id="IPR007699">
    <property type="entry name" value="SGS_dom"/>
</dbReference>
<dbReference type="AlphaFoldDB" id="A0A8E2JQ34"/>
<name>A0A8E2JQ34_9PEZI</name>
<dbReference type="Gene3D" id="1.25.40.10">
    <property type="entry name" value="Tetratricopeptide repeat domain"/>
    <property type="match status" value="1"/>
</dbReference>
<evidence type="ECO:0000313" key="5">
    <source>
        <dbReference type="EMBL" id="OCL05480.1"/>
    </source>
</evidence>
<comment type="similarity">
    <text evidence="1">Belongs to the SGT1 family.</text>
</comment>
<feature type="region of interest" description="Disordered" evidence="2">
    <location>
        <begin position="269"/>
        <end position="350"/>
    </location>
</feature>
<keyword evidence="6" id="KW-1185">Reference proteome</keyword>
<dbReference type="Pfam" id="PF04969">
    <property type="entry name" value="CS"/>
    <property type="match status" value="1"/>
</dbReference>
<dbReference type="GO" id="GO:0051087">
    <property type="term" value="F:protein-folding chaperone binding"/>
    <property type="evidence" value="ECO:0007669"/>
    <property type="project" value="InterPro"/>
</dbReference>
<dbReference type="EMBL" id="KV750275">
    <property type="protein sequence ID" value="OCL05480.1"/>
    <property type="molecule type" value="Genomic_DNA"/>
</dbReference>
<reference evidence="5 6" key="1">
    <citation type="journal article" date="2016" name="Nat. Commun.">
        <title>Ectomycorrhizal ecology is imprinted in the genome of the dominant symbiotic fungus Cenococcum geophilum.</title>
        <authorList>
            <consortium name="DOE Joint Genome Institute"/>
            <person name="Peter M."/>
            <person name="Kohler A."/>
            <person name="Ohm R.A."/>
            <person name="Kuo A."/>
            <person name="Krutzmann J."/>
            <person name="Morin E."/>
            <person name="Arend M."/>
            <person name="Barry K.W."/>
            <person name="Binder M."/>
            <person name="Choi C."/>
            <person name="Clum A."/>
            <person name="Copeland A."/>
            <person name="Grisel N."/>
            <person name="Haridas S."/>
            <person name="Kipfer T."/>
            <person name="LaButti K."/>
            <person name="Lindquist E."/>
            <person name="Lipzen A."/>
            <person name="Maire R."/>
            <person name="Meier B."/>
            <person name="Mihaltcheva S."/>
            <person name="Molinier V."/>
            <person name="Murat C."/>
            <person name="Poggeler S."/>
            <person name="Quandt C.A."/>
            <person name="Sperisen C."/>
            <person name="Tritt A."/>
            <person name="Tisserant E."/>
            <person name="Crous P.W."/>
            <person name="Henrissat B."/>
            <person name="Nehls U."/>
            <person name="Egli S."/>
            <person name="Spatafora J.W."/>
            <person name="Grigoriev I.V."/>
            <person name="Martin F.M."/>
        </authorList>
    </citation>
    <scope>NUCLEOTIDE SEQUENCE [LARGE SCALE GENOMIC DNA]</scope>
    <source>
        <strain evidence="5 6">CBS 207.34</strain>
    </source>
</reference>
<feature type="compositionally biased region" description="Low complexity" evidence="2">
    <location>
        <begin position="162"/>
        <end position="171"/>
    </location>
</feature>
<protein>
    <submittedName>
        <fullName evidence="5">SGS-domain-containing protein</fullName>
    </submittedName>
</protein>
<gene>
    <name evidence="5" type="ORF">AOQ84DRAFT_298839</name>
</gene>